<sequence length="806" mass="86943">MEGIDVREMSFQNVLDTILKPAGVKVGGFPQEMFQDLSEEQAEQFTCNICFLIVNECRQCDNRHFFCHTCSFAWTLTYGENSQKCPMCRCEQRDYKQNKDVDKVLLDKRVHCQEDGCHFKSPLKIFLMHSHGKVKYSNTHVDLESLRPARPQGARLLVLPSLGISGPGASRQLRGTVIRHQLHQGRVMIHQMMTLLHLEIQLRQQSFISYQSAMEPMARVQRLDEVLALNEQLNEIGTILSALLSTPLAGQSGQPQRTGSPETSASLASGSSARTLTRRVLSGMPPLTGDDDDDDDDDSDSSSDSSSSDSSLDLSSFGRRSSLLAGSGAYPPSSVLGRPPVSSLDRTLNEGQAALEQARERRQISQQILSENSAVSTEQTAPTDLILVGREPGMTPRISQLNRARERPRTITSPRGGDTSTMTSVLRLSTGNANHTNGANTNRSTSSNETEAISSSGNQLPSLAGPVASHSMQSTTDVLSTASSVPRRDQSRQDTPSPVSRTPTPTAIPQGSLALRQAMEAMFRSRTPSSIVSRLSGTASMMTTSSNSGTSQRGQQSHSHLDGSDVRPRSGAVSQAAAAAAESSSRAESSSSSAVDDRTRPEQNGTAATRGATGSTTPPNRTSPVQQGSILPASLYRRRQRTDSTLSGRSSNGESGHETASSSSQVSMHRSSSTGRGQNARPAQDPRSQSIGNRRRISVAAPPSNQKDQPRRSTITRRNALPNRPVVDRQTSTTTSSSHPNTDNAVSGLSSGRVPRRVSTLTSNRNRVAPARGTADGGQSSLPKLPGGHARPRRRSEIHQNLLMKK</sequence>
<dbReference type="EMBL" id="JAODUP010000110">
    <property type="protein sequence ID" value="KAK2161737.1"/>
    <property type="molecule type" value="Genomic_DNA"/>
</dbReference>
<keyword evidence="1 3" id="KW-0479">Metal-binding</keyword>
<feature type="compositionally biased region" description="Acidic residues" evidence="4">
    <location>
        <begin position="289"/>
        <end position="301"/>
    </location>
</feature>
<feature type="region of interest" description="Disordered" evidence="4">
    <location>
        <begin position="248"/>
        <end position="347"/>
    </location>
</feature>
<dbReference type="PROSITE" id="PS50089">
    <property type="entry name" value="ZF_RING_2"/>
    <property type="match status" value="1"/>
</dbReference>
<comment type="caution">
    <text evidence="6">The sequence shown here is derived from an EMBL/GenBank/DDBJ whole genome shotgun (WGS) entry which is preliminary data.</text>
</comment>
<feature type="domain" description="RING-type" evidence="5">
    <location>
        <begin position="47"/>
        <end position="89"/>
    </location>
</feature>
<proteinExistence type="predicted"/>
<reference evidence="6" key="1">
    <citation type="journal article" date="2023" name="Mol. Biol. Evol.">
        <title>Third-Generation Sequencing Reveals the Adaptive Role of the Epigenome in Three Deep-Sea Polychaetes.</title>
        <authorList>
            <person name="Perez M."/>
            <person name="Aroh O."/>
            <person name="Sun Y."/>
            <person name="Lan Y."/>
            <person name="Juniper S.K."/>
            <person name="Young C.R."/>
            <person name="Angers B."/>
            <person name="Qian P.Y."/>
        </authorList>
    </citation>
    <scope>NUCLEOTIDE SEQUENCE</scope>
    <source>
        <strain evidence="6">P08H-3</strain>
    </source>
</reference>
<evidence type="ECO:0000256" key="2">
    <source>
        <dbReference type="ARBA" id="ARBA00022833"/>
    </source>
</evidence>
<feature type="compositionally biased region" description="Polar residues" evidence="4">
    <location>
        <begin position="643"/>
        <end position="660"/>
    </location>
</feature>
<evidence type="ECO:0000313" key="7">
    <source>
        <dbReference type="Proteomes" id="UP001208570"/>
    </source>
</evidence>
<accession>A0AAD9N971</accession>
<feature type="compositionally biased region" description="Polar residues" evidence="4">
    <location>
        <begin position="443"/>
        <end position="461"/>
    </location>
</feature>
<feature type="compositionally biased region" description="Low complexity" evidence="4">
    <location>
        <begin position="572"/>
        <end position="594"/>
    </location>
</feature>
<evidence type="ECO:0000313" key="6">
    <source>
        <dbReference type="EMBL" id="KAK2161737.1"/>
    </source>
</evidence>
<feature type="compositionally biased region" description="Polar residues" evidence="4">
    <location>
        <begin position="739"/>
        <end position="750"/>
    </location>
</feature>
<feature type="compositionally biased region" description="Polar residues" evidence="4">
    <location>
        <begin position="618"/>
        <end position="629"/>
    </location>
</feature>
<feature type="region of interest" description="Disordered" evidence="4">
    <location>
        <begin position="402"/>
        <end position="511"/>
    </location>
</feature>
<keyword evidence="2" id="KW-0862">Zinc</keyword>
<dbReference type="InterPro" id="IPR001841">
    <property type="entry name" value="Znf_RING"/>
</dbReference>
<feature type="compositionally biased region" description="Low complexity" evidence="4">
    <location>
        <begin position="302"/>
        <end position="316"/>
    </location>
</feature>
<dbReference type="Proteomes" id="UP001208570">
    <property type="component" value="Unassembled WGS sequence"/>
</dbReference>
<dbReference type="GO" id="GO:0008270">
    <property type="term" value="F:zinc ion binding"/>
    <property type="evidence" value="ECO:0007669"/>
    <property type="project" value="UniProtKB-KW"/>
</dbReference>
<evidence type="ECO:0000256" key="1">
    <source>
        <dbReference type="ARBA" id="ARBA00022771"/>
    </source>
</evidence>
<feature type="compositionally biased region" description="Basic and acidic residues" evidence="4">
    <location>
        <begin position="559"/>
        <end position="568"/>
    </location>
</feature>
<evidence type="ECO:0000256" key="4">
    <source>
        <dbReference type="SAM" id="MobiDB-lite"/>
    </source>
</evidence>
<name>A0AAD9N971_9ANNE</name>
<feature type="compositionally biased region" description="Low complexity" evidence="4">
    <location>
        <begin position="539"/>
        <end position="551"/>
    </location>
</feature>
<dbReference type="SUPFAM" id="SSF57850">
    <property type="entry name" value="RING/U-box"/>
    <property type="match status" value="1"/>
</dbReference>
<feature type="region of interest" description="Disordered" evidence="4">
    <location>
        <begin position="539"/>
        <end position="806"/>
    </location>
</feature>
<feature type="compositionally biased region" description="Polar residues" evidence="4">
    <location>
        <begin position="248"/>
        <end position="275"/>
    </location>
</feature>
<protein>
    <recommendedName>
        <fullName evidence="5">RING-type domain-containing protein</fullName>
    </recommendedName>
</protein>
<dbReference type="AlphaFoldDB" id="A0AAD9N971"/>
<keyword evidence="7" id="KW-1185">Reference proteome</keyword>
<feature type="compositionally biased region" description="Low complexity" evidence="4">
    <location>
        <begin position="605"/>
        <end position="617"/>
    </location>
</feature>
<evidence type="ECO:0000259" key="5">
    <source>
        <dbReference type="PROSITE" id="PS50089"/>
    </source>
</evidence>
<gene>
    <name evidence="6" type="ORF">LSH36_110g01028</name>
</gene>
<feature type="compositionally biased region" description="Low complexity" evidence="4">
    <location>
        <begin position="661"/>
        <end position="673"/>
    </location>
</feature>
<feature type="compositionally biased region" description="Polar residues" evidence="4">
    <location>
        <begin position="703"/>
        <end position="717"/>
    </location>
</feature>
<organism evidence="6 7">
    <name type="scientific">Paralvinella palmiformis</name>
    <dbReference type="NCBI Taxonomy" id="53620"/>
    <lineage>
        <taxon>Eukaryota</taxon>
        <taxon>Metazoa</taxon>
        <taxon>Spiralia</taxon>
        <taxon>Lophotrochozoa</taxon>
        <taxon>Annelida</taxon>
        <taxon>Polychaeta</taxon>
        <taxon>Sedentaria</taxon>
        <taxon>Canalipalpata</taxon>
        <taxon>Terebellida</taxon>
        <taxon>Terebelliformia</taxon>
        <taxon>Alvinellidae</taxon>
        <taxon>Paralvinella</taxon>
    </lineage>
</organism>
<evidence type="ECO:0000256" key="3">
    <source>
        <dbReference type="PROSITE-ProRule" id="PRU00175"/>
    </source>
</evidence>
<dbReference type="Gene3D" id="3.30.40.10">
    <property type="entry name" value="Zinc/RING finger domain, C3HC4 (zinc finger)"/>
    <property type="match status" value="1"/>
</dbReference>
<feature type="compositionally biased region" description="Polar residues" evidence="4">
    <location>
        <begin position="410"/>
        <end position="429"/>
    </location>
</feature>
<feature type="compositionally biased region" description="Low complexity" evidence="4">
    <location>
        <begin position="430"/>
        <end position="442"/>
    </location>
</feature>
<feature type="compositionally biased region" description="Low complexity" evidence="4">
    <location>
        <begin position="495"/>
        <end position="505"/>
    </location>
</feature>
<dbReference type="InterPro" id="IPR013083">
    <property type="entry name" value="Znf_RING/FYVE/PHD"/>
</dbReference>
<keyword evidence="1 3" id="KW-0863">Zinc-finger</keyword>
<feature type="compositionally biased region" description="Polar residues" evidence="4">
    <location>
        <begin position="470"/>
        <end position="484"/>
    </location>
</feature>